<dbReference type="Proteomes" id="UP000823900">
    <property type="component" value="Unassembled WGS sequence"/>
</dbReference>
<keyword evidence="1" id="KW-1133">Transmembrane helix</keyword>
<accession>A0A9D2HH06</accession>
<organism evidence="3 4">
    <name type="scientific">Candidatus Lachnoclostridium stercoravium</name>
    <dbReference type="NCBI Taxonomy" id="2838633"/>
    <lineage>
        <taxon>Bacteria</taxon>
        <taxon>Bacillati</taxon>
        <taxon>Bacillota</taxon>
        <taxon>Clostridia</taxon>
        <taxon>Lachnospirales</taxon>
        <taxon>Lachnospiraceae</taxon>
    </lineage>
</organism>
<sequence>MEARFCTVTRSSGELFREILKYEGWKPNFARRYCVTCCILVIILIAAIQTLMAAAGGVVSGQSGVFFIFSACMAVLAFIVEWRTLNQRMERVIGIRSAKRMRQAGKRQGDKEEIYWYDDHCEIVEEDITSRYSYTGIRKIKEEEKYIFLTFGGKVTVAIDKDEFRKGKPEKFIKFIEDARVDK</sequence>
<dbReference type="Pfam" id="PF14317">
    <property type="entry name" value="YcxB"/>
    <property type="match status" value="1"/>
</dbReference>
<gene>
    <name evidence="3" type="ORF">IAA07_01165</name>
</gene>
<evidence type="ECO:0000259" key="2">
    <source>
        <dbReference type="Pfam" id="PF14317"/>
    </source>
</evidence>
<dbReference type="AlphaFoldDB" id="A0A9D2HH06"/>
<protein>
    <submittedName>
        <fullName evidence="3">YcxB family protein</fullName>
    </submittedName>
</protein>
<proteinExistence type="predicted"/>
<comment type="caution">
    <text evidence="3">The sequence shown here is derived from an EMBL/GenBank/DDBJ whole genome shotgun (WGS) entry which is preliminary data.</text>
</comment>
<evidence type="ECO:0000313" key="4">
    <source>
        <dbReference type="Proteomes" id="UP000823900"/>
    </source>
</evidence>
<feature type="transmembrane region" description="Helical" evidence="1">
    <location>
        <begin position="64"/>
        <end position="82"/>
    </location>
</feature>
<name>A0A9D2HH06_9FIRM</name>
<dbReference type="InterPro" id="IPR025588">
    <property type="entry name" value="YcxB-like_C"/>
</dbReference>
<feature type="transmembrane region" description="Helical" evidence="1">
    <location>
        <begin position="33"/>
        <end position="58"/>
    </location>
</feature>
<feature type="domain" description="YcxB-like C-terminal" evidence="2">
    <location>
        <begin position="116"/>
        <end position="176"/>
    </location>
</feature>
<keyword evidence="1" id="KW-0472">Membrane</keyword>
<keyword evidence="1" id="KW-0812">Transmembrane</keyword>
<reference evidence="3" key="2">
    <citation type="submission" date="2021-04" db="EMBL/GenBank/DDBJ databases">
        <authorList>
            <person name="Gilroy R."/>
        </authorList>
    </citation>
    <scope>NUCLEOTIDE SEQUENCE</scope>
    <source>
        <strain evidence="3">CHK178-16964</strain>
    </source>
</reference>
<reference evidence="3" key="1">
    <citation type="journal article" date="2021" name="PeerJ">
        <title>Extensive microbial diversity within the chicken gut microbiome revealed by metagenomics and culture.</title>
        <authorList>
            <person name="Gilroy R."/>
            <person name="Ravi A."/>
            <person name="Getino M."/>
            <person name="Pursley I."/>
            <person name="Horton D.L."/>
            <person name="Alikhan N.F."/>
            <person name="Baker D."/>
            <person name="Gharbi K."/>
            <person name="Hall N."/>
            <person name="Watson M."/>
            <person name="Adriaenssens E.M."/>
            <person name="Foster-Nyarko E."/>
            <person name="Jarju S."/>
            <person name="Secka A."/>
            <person name="Antonio M."/>
            <person name="Oren A."/>
            <person name="Chaudhuri R.R."/>
            <person name="La Ragione R."/>
            <person name="Hildebrand F."/>
            <person name="Pallen M.J."/>
        </authorList>
    </citation>
    <scope>NUCLEOTIDE SEQUENCE</scope>
    <source>
        <strain evidence="3">CHK178-16964</strain>
    </source>
</reference>
<dbReference type="EMBL" id="DWZA01000010">
    <property type="protein sequence ID" value="HJA70173.1"/>
    <property type="molecule type" value="Genomic_DNA"/>
</dbReference>
<evidence type="ECO:0000313" key="3">
    <source>
        <dbReference type="EMBL" id="HJA70173.1"/>
    </source>
</evidence>
<evidence type="ECO:0000256" key="1">
    <source>
        <dbReference type="SAM" id="Phobius"/>
    </source>
</evidence>